<dbReference type="InterPro" id="IPR014758">
    <property type="entry name" value="Met-tRNA_synth"/>
</dbReference>
<dbReference type="EC" id="6.1.1.10" evidence="12"/>
<dbReference type="NCBIfam" id="NF001100">
    <property type="entry name" value="PRK00133.1"/>
    <property type="match status" value="1"/>
</dbReference>
<evidence type="ECO:0000256" key="2">
    <source>
        <dbReference type="ARBA" id="ARBA00004496"/>
    </source>
</evidence>
<keyword evidence="5 12" id="KW-0436">Ligase</keyword>
<dbReference type="Gene3D" id="2.20.28.20">
    <property type="entry name" value="Methionyl-tRNA synthetase, Zn-domain"/>
    <property type="match status" value="1"/>
</dbReference>
<dbReference type="InterPro" id="IPR015413">
    <property type="entry name" value="Methionyl/Leucyl_tRNA_Synth"/>
</dbReference>
<name>A0A8J6Y0Y6_9BACT</name>
<accession>A0A8J6Y0Y6</accession>
<evidence type="ECO:0000256" key="12">
    <source>
        <dbReference type="HAMAP-Rule" id="MF_00098"/>
    </source>
</evidence>
<feature type="short sequence motif" description="'KMSKS' region" evidence="12">
    <location>
        <begin position="360"/>
        <end position="364"/>
    </location>
</feature>
<dbReference type="GO" id="GO:0005524">
    <property type="term" value="F:ATP binding"/>
    <property type="evidence" value="ECO:0007669"/>
    <property type="project" value="UniProtKB-UniRule"/>
</dbReference>
<comment type="catalytic activity">
    <reaction evidence="11 12">
        <text>tRNA(Met) + L-methionine + ATP = L-methionyl-tRNA(Met) + AMP + diphosphate</text>
        <dbReference type="Rhea" id="RHEA:13481"/>
        <dbReference type="Rhea" id="RHEA-COMP:9667"/>
        <dbReference type="Rhea" id="RHEA-COMP:9698"/>
        <dbReference type="ChEBI" id="CHEBI:30616"/>
        <dbReference type="ChEBI" id="CHEBI:33019"/>
        <dbReference type="ChEBI" id="CHEBI:57844"/>
        <dbReference type="ChEBI" id="CHEBI:78442"/>
        <dbReference type="ChEBI" id="CHEBI:78530"/>
        <dbReference type="ChEBI" id="CHEBI:456215"/>
        <dbReference type="EC" id="6.1.1.10"/>
    </reaction>
</comment>
<evidence type="ECO:0000256" key="9">
    <source>
        <dbReference type="ARBA" id="ARBA00022917"/>
    </source>
</evidence>
<dbReference type="PROSITE" id="PS00178">
    <property type="entry name" value="AA_TRNA_LIGASE_I"/>
    <property type="match status" value="1"/>
</dbReference>
<dbReference type="SUPFAM" id="SSF57770">
    <property type="entry name" value="Methionyl-tRNA synthetase (MetRS), Zn-domain"/>
    <property type="match status" value="1"/>
</dbReference>
<dbReference type="InterPro" id="IPR014729">
    <property type="entry name" value="Rossmann-like_a/b/a_fold"/>
</dbReference>
<dbReference type="InterPro" id="IPR033911">
    <property type="entry name" value="MetRS_core"/>
</dbReference>
<keyword evidence="9 12" id="KW-0648">Protein biosynthesis</keyword>
<evidence type="ECO:0000259" key="14">
    <source>
        <dbReference type="Pfam" id="PF19303"/>
    </source>
</evidence>
<feature type="domain" description="Methionyl-tRNA synthetase anticodon-binding" evidence="14">
    <location>
        <begin position="435"/>
        <end position="572"/>
    </location>
</feature>
<evidence type="ECO:0000256" key="5">
    <source>
        <dbReference type="ARBA" id="ARBA00022598"/>
    </source>
</evidence>
<dbReference type="Pfam" id="PF09334">
    <property type="entry name" value="tRNA-synt_1g"/>
    <property type="match status" value="1"/>
</dbReference>
<dbReference type="Pfam" id="PF19303">
    <property type="entry name" value="Anticodon_3"/>
    <property type="match status" value="1"/>
</dbReference>
<feature type="binding site" evidence="12">
    <location>
        <position position="363"/>
    </location>
    <ligand>
        <name>ATP</name>
        <dbReference type="ChEBI" id="CHEBI:30616"/>
    </ligand>
</feature>
<evidence type="ECO:0000256" key="4">
    <source>
        <dbReference type="ARBA" id="ARBA00022490"/>
    </source>
</evidence>
<evidence type="ECO:0000256" key="3">
    <source>
        <dbReference type="ARBA" id="ARBA00008258"/>
    </source>
</evidence>
<dbReference type="GO" id="GO:0005829">
    <property type="term" value="C:cytosol"/>
    <property type="evidence" value="ECO:0007669"/>
    <property type="project" value="TreeGrafter"/>
</dbReference>
<dbReference type="CDD" id="cd07957">
    <property type="entry name" value="Anticodon_Ia_Met"/>
    <property type="match status" value="1"/>
</dbReference>
<dbReference type="EMBL" id="JACXWD010000023">
    <property type="protein sequence ID" value="MBD3868132.1"/>
    <property type="molecule type" value="Genomic_DNA"/>
</dbReference>
<dbReference type="SUPFAM" id="SSF47323">
    <property type="entry name" value="Anticodon-binding domain of a subclass of class I aminoacyl-tRNA synthetases"/>
    <property type="match status" value="1"/>
</dbReference>
<keyword evidence="7" id="KW-0862">Zinc</keyword>
<feature type="domain" description="Methionyl/Leucyl tRNA synthetase" evidence="13">
    <location>
        <begin position="6"/>
        <end position="423"/>
    </location>
</feature>
<keyword evidence="10 12" id="KW-0030">Aminoacyl-tRNA synthetase</keyword>
<dbReference type="GO" id="GO:0004825">
    <property type="term" value="F:methionine-tRNA ligase activity"/>
    <property type="evidence" value="ECO:0007669"/>
    <property type="project" value="UniProtKB-UniRule"/>
</dbReference>
<dbReference type="Gene3D" id="3.40.50.620">
    <property type="entry name" value="HUPs"/>
    <property type="match status" value="1"/>
</dbReference>
<feature type="short sequence motif" description="'HIGH' region" evidence="12">
    <location>
        <begin position="13"/>
        <end position="23"/>
    </location>
</feature>
<dbReference type="PANTHER" id="PTHR45765:SF1">
    <property type="entry name" value="METHIONINE--TRNA LIGASE, CYTOPLASMIC"/>
    <property type="match status" value="1"/>
</dbReference>
<dbReference type="PANTHER" id="PTHR45765">
    <property type="entry name" value="METHIONINE--TRNA LIGASE"/>
    <property type="match status" value="1"/>
</dbReference>
<comment type="subunit">
    <text evidence="12">Monomer.</text>
</comment>
<comment type="caution">
    <text evidence="12">Lacks conserved residue(s) required for the propagation of feature annotation.</text>
</comment>
<dbReference type="InterPro" id="IPR029038">
    <property type="entry name" value="MetRS_Zn"/>
</dbReference>
<dbReference type="PRINTS" id="PR01041">
    <property type="entry name" value="TRNASYNTHMET"/>
</dbReference>
<dbReference type="InterPro" id="IPR041872">
    <property type="entry name" value="Anticodon_Met"/>
</dbReference>
<dbReference type="FunFam" id="2.20.28.20:FF:000001">
    <property type="entry name" value="Methionine--tRNA ligase"/>
    <property type="match status" value="1"/>
</dbReference>
<dbReference type="Gene3D" id="1.10.730.10">
    <property type="entry name" value="Isoleucyl-tRNA Synthetase, Domain 1"/>
    <property type="match status" value="1"/>
</dbReference>
<keyword evidence="6 12" id="KW-0547">Nucleotide-binding</keyword>
<evidence type="ECO:0000256" key="8">
    <source>
        <dbReference type="ARBA" id="ARBA00022840"/>
    </source>
</evidence>
<reference evidence="15 16" key="1">
    <citation type="submission" date="2020-08" db="EMBL/GenBank/DDBJ databases">
        <title>Acidobacteriota in marine sediments use diverse sulfur dissimilation pathways.</title>
        <authorList>
            <person name="Wasmund K."/>
        </authorList>
    </citation>
    <scope>NUCLEOTIDE SEQUENCE [LARGE SCALE GENOMIC DNA]</scope>
    <source>
        <strain evidence="15">MAG AM4</strain>
    </source>
</reference>
<dbReference type="Proteomes" id="UP000648239">
    <property type="component" value="Unassembled WGS sequence"/>
</dbReference>
<evidence type="ECO:0000256" key="1">
    <source>
        <dbReference type="ARBA" id="ARBA00003314"/>
    </source>
</evidence>
<organism evidence="15 16">
    <name type="scientific">Candidatus Polarisedimenticola svalbardensis</name>
    <dbReference type="NCBI Taxonomy" id="2886004"/>
    <lineage>
        <taxon>Bacteria</taxon>
        <taxon>Pseudomonadati</taxon>
        <taxon>Acidobacteriota</taxon>
        <taxon>Candidatus Polarisedimenticolia</taxon>
        <taxon>Candidatus Polarisedimenticolales</taxon>
        <taxon>Candidatus Polarisedimenticolaceae</taxon>
        <taxon>Candidatus Polarisedimenticola</taxon>
    </lineage>
</organism>
<evidence type="ECO:0000256" key="11">
    <source>
        <dbReference type="ARBA" id="ARBA00047364"/>
    </source>
</evidence>
<dbReference type="HAMAP" id="MF_00098">
    <property type="entry name" value="Met_tRNA_synth_type1"/>
    <property type="match status" value="1"/>
</dbReference>
<keyword evidence="4 12" id="KW-0963">Cytoplasm</keyword>
<protein>
    <recommendedName>
        <fullName evidence="12">Methionine--tRNA ligase</fullName>
        <ecNumber evidence="12">6.1.1.10</ecNumber>
    </recommendedName>
    <alternativeName>
        <fullName evidence="12">Methionyl-tRNA synthetase</fullName>
        <shortName evidence="12">MetRS</shortName>
    </alternativeName>
</protein>
<dbReference type="NCBIfam" id="TIGR00398">
    <property type="entry name" value="metG"/>
    <property type="match status" value="1"/>
</dbReference>
<dbReference type="InterPro" id="IPR001412">
    <property type="entry name" value="aa-tRNA-synth_I_CS"/>
</dbReference>
<keyword evidence="8 12" id="KW-0067">ATP-binding</keyword>
<evidence type="ECO:0000256" key="6">
    <source>
        <dbReference type="ARBA" id="ARBA00022741"/>
    </source>
</evidence>
<comment type="similarity">
    <text evidence="3 12">Belongs to the class-I aminoacyl-tRNA synthetase family. MetG type 1 subfamily.</text>
</comment>
<dbReference type="CDD" id="cd00814">
    <property type="entry name" value="MetRS_core"/>
    <property type="match status" value="1"/>
</dbReference>
<dbReference type="SUPFAM" id="SSF52374">
    <property type="entry name" value="Nucleotidylyl transferase"/>
    <property type="match status" value="1"/>
</dbReference>
<comment type="function">
    <text evidence="1 12">Is required not only for elongation of protein synthesis but also for the initiation of all mRNA translation through initiator tRNA(fMet) aminoacylation.</text>
</comment>
<sequence length="578" mass="64651">MPKRRYLVTSGLPYSNGRLHVGHVAGAYLPADTYVRFLRARGHDALFVCGSDDNGVASLISARKEGIPVEELTAKYNARQAEDFKGLGIRFDIFGGTHQPGFTDLHNRLSQEMFTTIHDKGYFTKKTTKQLYDVEAGQFLPDRYVKGTCYHKLPDGSVCGYTEAYGDQCESCGHAIDPIELIEPTSTITGTKPEPRETTHWYLRLDAFEKQLQEWLEGKREAANGDPAWRETVLNFTLGQVRQGLPERAMTRDLDWGVPVPLDDPDAAGKMLYVWFDAPIGYVSFTAAYCQQTGGDWAGYKNWWKDPDTRLVHFIGEDNTVFHALIWPAMLMAEGTYQLPRTVVANSFLNIKVEGQEEQKISKSRGMAIWVEEYLKNLEPDPLRYYLTAISPETSRTAFDIDDFIARNNGELLNALGNFVNRTITFTRKHFEGAVPEPGERSQADQDHLDFIAAQKEKITLSLDACRFKAALAELMALARAGNGYLDLKKPWTQRKEDMAACGTTMNIGIQTVRALAVLMAPFMPFSAEKIAGMLNLESEDGVLPWDDATSELGAGHPLAEAEILFRKLDASELFGAD</sequence>
<evidence type="ECO:0000313" key="15">
    <source>
        <dbReference type="EMBL" id="MBD3868132.1"/>
    </source>
</evidence>
<proteinExistence type="inferred from homology"/>
<gene>
    <name evidence="12 15" type="primary">metG</name>
    <name evidence="15" type="ORF">IFK94_08400</name>
</gene>
<dbReference type="AlphaFoldDB" id="A0A8J6Y0Y6"/>
<dbReference type="GO" id="GO:0006431">
    <property type="term" value="P:methionyl-tRNA aminoacylation"/>
    <property type="evidence" value="ECO:0007669"/>
    <property type="project" value="UniProtKB-UniRule"/>
</dbReference>
<evidence type="ECO:0000313" key="16">
    <source>
        <dbReference type="Proteomes" id="UP000648239"/>
    </source>
</evidence>
<dbReference type="InterPro" id="IPR009080">
    <property type="entry name" value="tRNAsynth_Ia_anticodon-bd"/>
</dbReference>
<evidence type="ECO:0000256" key="10">
    <source>
        <dbReference type="ARBA" id="ARBA00023146"/>
    </source>
</evidence>
<evidence type="ECO:0000256" key="7">
    <source>
        <dbReference type="ARBA" id="ARBA00022833"/>
    </source>
</evidence>
<dbReference type="InterPro" id="IPR023458">
    <property type="entry name" value="Met-tRNA_ligase_1"/>
</dbReference>
<comment type="subcellular location">
    <subcellularLocation>
        <location evidence="2 12">Cytoplasm</location>
    </subcellularLocation>
</comment>
<comment type="caution">
    <text evidence="15">The sequence shown here is derived from an EMBL/GenBank/DDBJ whole genome shotgun (WGS) entry which is preliminary data.</text>
</comment>
<evidence type="ECO:0000259" key="13">
    <source>
        <dbReference type="Pfam" id="PF09334"/>
    </source>
</evidence>